<evidence type="ECO:0000256" key="1">
    <source>
        <dbReference type="SAM" id="Phobius"/>
    </source>
</evidence>
<evidence type="ECO:0000313" key="3">
    <source>
        <dbReference type="Proteomes" id="UP001457282"/>
    </source>
</evidence>
<keyword evidence="1" id="KW-1133">Transmembrane helix</keyword>
<proteinExistence type="predicted"/>
<dbReference type="Proteomes" id="UP001457282">
    <property type="component" value="Unassembled WGS sequence"/>
</dbReference>
<gene>
    <name evidence="2" type="ORF">M0R45_013073</name>
</gene>
<dbReference type="Pfam" id="PF04578">
    <property type="entry name" value="DUF594"/>
    <property type="match status" value="1"/>
</dbReference>
<sequence>MERPKVSPKFYDYPFIAYIQVIYLLGLKDLRDKIKYRSSKPLDTHLWAFIFDQLKGKSVLADDPETARRISSARGDWILQDSDWNDTCRELLAYVVDVEYDQSILLWHIATEFCYNLDKAADPTKSNDKMEYCKTLSDYMVYLLVMQPTMMSSVAGIGQIRFRDTCEEAKRFFSRREIKRGEEQKEACERILEVNTEVLPVDVKGDRRHCRANNHAQLLSKGGELVTFVWLVMAHFGIGEQFQINEGHARAKLIVGK</sequence>
<protein>
    <recommendedName>
        <fullName evidence="4">DUF4220 domain-containing protein</fullName>
    </recommendedName>
</protein>
<keyword evidence="3" id="KW-1185">Reference proteome</keyword>
<evidence type="ECO:0000313" key="2">
    <source>
        <dbReference type="EMBL" id="KAK9936221.1"/>
    </source>
</evidence>
<keyword evidence="1" id="KW-0472">Membrane</keyword>
<comment type="caution">
    <text evidence="2">The sequence shown here is derived from an EMBL/GenBank/DDBJ whole genome shotgun (WGS) entry which is preliminary data.</text>
</comment>
<reference evidence="2 3" key="1">
    <citation type="journal article" date="2023" name="G3 (Bethesda)">
        <title>A chromosome-length genome assembly and annotation of blackberry (Rubus argutus, cv. 'Hillquist').</title>
        <authorList>
            <person name="Bruna T."/>
            <person name="Aryal R."/>
            <person name="Dudchenko O."/>
            <person name="Sargent D.J."/>
            <person name="Mead D."/>
            <person name="Buti M."/>
            <person name="Cavallini A."/>
            <person name="Hytonen T."/>
            <person name="Andres J."/>
            <person name="Pham M."/>
            <person name="Weisz D."/>
            <person name="Mascagni F."/>
            <person name="Usai G."/>
            <person name="Natali L."/>
            <person name="Bassil N."/>
            <person name="Fernandez G.E."/>
            <person name="Lomsadze A."/>
            <person name="Armour M."/>
            <person name="Olukolu B."/>
            <person name="Poorten T."/>
            <person name="Britton C."/>
            <person name="Davik J."/>
            <person name="Ashrafi H."/>
            <person name="Aiden E.L."/>
            <person name="Borodovsky M."/>
            <person name="Worthington M."/>
        </authorList>
    </citation>
    <scope>NUCLEOTIDE SEQUENCE [LARGE SCALE GENOMIC DNA]</scope>
    <source>
        <strain evidence="2">PI 553951</strain>
    </source>
</reference>
<evidence type="ECO:0008006" key="4">
    <source>
        <dbReference type="Google" id="ProtNLM"/>
    </source>
</evidence>
<dbReference type="PANTHER" id="PTHR31325">
    <property type="entry name" value="OS01G0798800 PROTEIN-RELATED"/>
    <property type="match status" value="1"/>
</dbReference>
<dbReference type="EMBL" id="JBEDUW010000003">
    <property type="protein sequence ID" value="KAK9936221.1"/>
    <property type="molecule type" value="Genomic_DNA"/>
</dbReference>
<accession>A0AAW1XJ21</accession>
<organism evidence="2 3">
    <name type="scientific">Rubus argutus</name>
    <name type="common">Southern blackberry</name>
    <dbReference type="NCBI Taxonomy" id="59490"/>
    <lineage>
        <taxon>Eukaryota</taxon>
        <taxon>Viridiplantae</taxon>
        <taxon>Streptophyta</taxon>
        <taxon>Embryophyta</taxon>
        <taxon>Tracheophyta</taxon>
        <taxon>Spermatophyta</taxon>
        <taxon>Magnoliopsida</taxon>
        <taxon>eudicotyledons</taxon>
        <taxon>Gunneridae</taxon>
        <taxon>Pentapetalae</taxon>
        <taxon>rosids</taxon>
        <taxon>fabids</taxon>
        <taxon>Rosales</taxon>
        <taxon>Rosaceae</taxon>
        <taxon>Rosoideae</taxon>
        <taxon>Rosoideae incertae sedis</taxon>
        <taxon>Rubus</taxon>
    </lineage>
</organism>
<keyword evidence="1" id="KW-0812">Transmembrane</keyword>
<dbReference type="InterPro" id="IPR007658">
    <property type="entry name" value="DUF594"/>
</dbReference>
<name>A0AAW1XJ21_RUBAR</name>
<feature type="transmembrane region" description="Helical" evidence="1">
    <location>
        <begin position="13"/>
        <end position="30"/>
    </location>
</feature>
<dbReference type="AlphaFoldDB" id="A0AAW1XJ21"/>